<dbReference type="GO" id="GO:0032259">
    <property type="term" value="P:methylation"/>
    <property type="evidence" value="ECO:0007669"/>
    <property type="project" value="UniProtKB-KW"/>
</dbReference>
<dbReference type="InterPro" id="IPR004556">
    <property type="entry name" value="HemK-like"/>
</dbReference>
<dbReference type="PROSITE" id="PS00092">
    <property type="entry name" value="N6_MTASE"/>
    <property type="match status" value="1"/>
</dbReference>
<proteinExistence type="inferred from homology"/>
<evidence type="ECO:0000313" key="8">
    <source>
        <dbReference type="EMBL" id="SFI38198.1"/>
    </source>
</evidence>
<dbReference type="SUPFAM" id="SSF53335">
    <property type="entry name" value="S-adenosyl-L-methionine-dependent methyltransferases"/>
    <property type="match status" value="1"/>
</dbReference>
<comment type="caution">
    <text evidence="5">Lacks conserved residue(s) required for the propagation of feature annotation.</text>
</comment>
<evidence type="ECO:0000313" key="9">
    <source>
        <dbReference type="Proteomes" id="UP000183639"/>
    </source>
</evidence>
<comment type="catalytic activity">
    <reaction evidence="4 5">
        <text>L-glutaminyl-[peptide chain release factor] + S-adenosyl-L-methionine = N(5)-methyl-L-glutaminyl-[peptide chain release factor] + S-adenosyl-L-homocysteine + H(+)</text>
        <dbReference type="Rhea" id="RHEA:42896"/>
        <dbReference type="Rhea" id="RHEA-COMP:10271"/>
        <dbReference type="Rhea" id="RHEA-COMP:10272"/>
        <dbReference type="ChEBI" id="CHEBI:15378"/>
        <dbReference type="ChEBI" id="CHEBI:30011"/>
        <dbReference type="ChEBI" id="CHEBI:57856"/>
        <dbReference type="ChEBI" id="CHEBI:59789"/>
        <dbReference type="ChEBI" id="CHEBI:61891"/>
        <dbReference type="EC" id="2.1.1.297"/>
    </reaction>
</comment>
<feature type="binding site" evidence="5">
    <location>
        <begin position="129"/>
        <end position="133"/>
    </location>
    <ligand>
        <name>S-adenosyl-L-methionine</name>
        <dbReference type="ChEBI" id="CHEBI:59789"/>
    </ligand>
</feature>
<dbReference type="EC" id="2.1.1.297" evidence="5"/>
<feature type="domain" description="Release factor glutamine methyltransferase N-terminal" evidence="7">
    <location>
        <begin position="13"/>
        <end position="82"/>
    </location>
</feature>
<feature type="binding site" evidence="5">
    <location>
        <position position="196"/>
    </location>
    <ligand>
        <name>S-adenosyl-L-methionine</name>
        <dbReference type="ChEBI" id="CHEBI:59789"/>
    </ligand>
</feature>
<evidence type="ECO:0000256" key="5">
    <source>
        <dbReference type="HAMAP-Rule" id="MF_02126"/>
    </source>
</evidence>
<dbReference type="InterPro" id="IPR002052">
    <property type="entry name" value="DNA_methylase_N6_adenine_CS"/>
</dbReference>
<feature type="binding site" evidence="5">
    <location>
        <begin position="196"/>
        <end position="199"/>
    </location>
    <ligand>
        <name>substrate</name>
    </ligand>
</feature>
<dbReference type="Gene3D" id="1.10.8.10">
    <property type="entry name" value="DNA helicase RuvA subunit, C-terminal domain"/>
    <property type="match status" value="1"/>
</dbReference>
<evidence type="ECO:0000259" key="6">
    <source>
        <dbReference type="Pfam" id="PF05175"/>
    </source>
</evidence>
<evidence type="ECO:0000256" key="2">
    <source>
        <dbReference type="ARBA" id="ARBA00022679"/>
    </source>
</evidence>
<dbReference type="EMBL" id="FOQK01000033">
    <property type="protein sequence ID" value="SFI38198.1"/>
    <property type="molecule type" value="Genomic_DNA"/>
</dbReference>
<dbReference type="PANTHER" id="PTHR18895:SF74">
    <property type="entry name" value="MTRF1L RELEASE FACTOR GLUTAMINE METHYLTRANSFERASE"/>
    <property type="match status" value="1"/>
</dbReference>
<accession>A0A1I3HQZ6</accession>
<sequence>MADSNQIWTIGRILKWTEQYFEQKGVESPRLDAEVLLSHLLDKQRIYLYVHFDEPLQAEELAAYREMVKQRVNHVPVAYIIGEREFMGLTFKVTPDTLVPRPDTEILVQAAVERLKAMPAGEVRFADIGTGTGAVCLSVLNFTPLAKADTVDISPAARAVAEENAAALGLADRIVFHTGDLLAPIKENSYAAILSNPPYIPEADIAGLAPEVRCKEPLTALSGGTDGLDFYRRLCQEAPAMLVDGGFMAFEVGIHQAQDVAALAAANPLIGRTEIIKDYAGIERVVVAWRQAE</sequence>
<dbReference type="RefSeq" id="WP_075445672.1">
    <property type="nucleotide sequence ID" value="NZ_FOQK01000033.1"/>
</dbReference>
<dbReference type="InterPro" id="IPR007848">
    <property type="entry name" value="Small_mtfrase_dom"/>
</dbReference>
<keyword evidence="2 5" id="KW-0808">Transferase</keyword>
<protein>
    <recommendedName>
        <fullName evidence="5">Release factor glutamine methyltransferase</fullName>
        <shortName evidence="5">RF MTase</shortName>
        <ecNumber evidence="5">2.1.1.297</ecNumber>
    </recommendedName>
    <alternativeName>
        <fullName evidence="5">N5-glutamine methyltransferase PrmC</fullName>
    </alternativeName>
    <alternativeName>
        <fullName evidence="5">Protein-(glutamine-N5) MTase PrmC</fullName>
    </alternativeName>
    <alternativeName>
        <fullName evidence="5">Protein-glutamine N-methyltransferase PrmC</fullName>
    </alternativeName>
</protein>
<dbReference type="Gene3D" id="3.40.50.150">
    <property type="entry name" value="Vaccinia Virus protein VP39"/>
    <property type="match status" value="1"/>
</dbReference>
<dbReference type="Pfam" id="PF17827">
    <property type="entry name" value="PrmC_N"/>
    <property type="match status" value="1"/>
</dbReference>
<dbReference type="CDD" id="cd02440">
    <property type="entry name" value="AdoMet_MTases"/>
    <property type="match status" value="1"/>
</dbReference>
<dbReference type="AlphaFoldDB" id="A0A1I3HQZ6"/>
<evidence type="ECO:0000256" key="1">
    <source>
        <dbReference type="ARBA" id="ARBA00022603"/>
    </source>
</evidence>
<keyword evidence="1 5" id="KW-0489">Methyltransferase</keyword>
<evidence type="ECO:0000259" key="7">
    <source>
        <dbReference type="Pfam" id="PF17827"/>
    </source>
</evidence>
<dbReference type="InterPro" id="IPR029063">
    <property type="entry name" value="SAM-dependent_MTases_sf"/>
</dbReference>
<feature type="binding site" evidence="5">
    <location>
        <position position="152"/>
    </location>
    <ligand>
        <name>S-adenosyl-L-methionine</name>
        <dbReference type="ChEBI" id="CHEBI:59789"/>
    </ligand>
</feature>
<evidence type="ECO:0000256" key="3">
    <source>
        <dbReference type="ARBA" id="ARBA00022691"/>
    </source>
</evidence>
<dbReference type="InterPro" id="IPR040758">
    <property type="entry name" value="PrmC_N"/>
</dbReference>
<dbReference type="Proteomes" id="UP000183639">
    <property type="component" value="Unassembled WGS sequence"/>
</dbReference>
<dbReference type="GO" id="GO:0102559">
    <property type="term" value="F:peptide chain release factor N(5)-glutamine methyltransferase activity"/>
    <property type="evidence" value="ECO:0007669"/>
    <property type="project" value="UniProtKB-EC"/>
</dbReference>
<dbReference type="Pfam" id="PF05175">
    <property type="entry name" value="MTS"/>
    <property type="match status" value="1"/>
</dbReference>
<feature type="domain" description="Methyltransferase small" evidence="6">
    <location>
        <begin position="115"/>
        <end position="200"/>
    </location>
</feature>
<evidence type="ECO:0000256" key="4">
    <source>
        <dbReference type="ARBA" id="ARBA00048391"/>
    </source>
</evidence>
<dbReference type="OrthoDB" id="9800643at2"/>
<dbReference type="InterPro" id="IPR050320">
    <property type="entry name" value="N5-glutamine_MTase"/>
</dbReference>
<dbReference type="NCBIfam" id="TIGR03534">
    <property type="entry name" value="RF_mod_PrmC"/>
    <property type="match status" value="1"/>
</dbReference>
<name>A0A1I3HQZ6_SELRU</name>
<keyword evidence="3 5" id="KW-0949">S-adenosyl-L-methionine</keyword>
<comment type="function">
    <text evidence="5">Methylates the class 1 translation termination release factors RF1/PrfA and RF2/PrfB on the glutamine residue of the universally conserved GGQ motif.</text>
</comment>
<dbReference type="GO" id="GO:0003676">
    <property type="term" value="F:nucleic acid binding"/>
    <property type="evidence" value="ECO:0007669"/>
    <property type="project" value="InterPro"/>
</dbReference>
<dbReference type="PANTHER" id="PTHR18895">
    <property type="entry name" value="HEMK METHYLTRANSFERASE"/>
    <property type="match status" value="1"/>
</dbReference>
<dbReference type="InterPro" id="IPR019874">
    <property type="entry name" value="RF_methyltr_PrmC"/>
</dbReference>
<reference evidence="8 9" key="1">
    <citation type="submission" date="2016-10" db="EMBL/GenBank/DDBJ databases">
        <authorList>
            <person name="de Groot N.N."/>
        </authorList>
    </citation>
    <scope>NUCLEOTIDE SEQUENCE [LARGE SCALE GENOMIC DNA]</scope>
    <source>
        <strain evidence="8 9">Z108</strain>
    </source>
</reference>
<dbReference type="HAMAP" id="MF_02126">
    <property type="entry name" value="RF_methyltr_PrmC"/>
    <property type="match status" value="1"/>
</dbReference>
<dbReference type="NCBIfam" id="TIGR00536">
    <property type="entry name" value="hemK_fam"/>
    <property type="match status" value="1"/>
</dbReference>
<comment type="similarity">
    <text evidence="5">Belongs to the protein N5-glutamine methyltransferase family. PrmC subfamily.</text>
</comment>
<gene>
    <name evidence="5" type="primary">prmC</name>
    <name evidence="8" type="ORF">SAMN04487861_13310</name>
</gene>
<organism evidence="8 9">
    <name type="scientific">Selenomonas ruminantium</name>
    <dbReference type="NCBI Taxonomy" id="971"/>
    <lineage>
        <taxon>Bacteria</taxon>
        <taxon>Bacillati</taxon>
        <taxon>Bacillota</taxon>
        <taxon>Negativicutes</taxon>
        <taxon>Selenomonadales</taxon>
        <taxon>Selenomonadaceae</taxon>
        <taxon>Selenomonas</taxon>
    </lineage>
</organism>